<accession>A0AAW0WRN6</accession>
<gene>
    <name evidence="2" type="ORF">OTU49_006333</name>
</gene>
<evidence type="ECO:0000313" key="3">
    <source>
        <dbReference type="Proteomes" id="UP001445076"/>
    </source>
</evidence>
<protein>
    <recommendedName>
        <fullName evidence="4">Secreted protein</fullName>
    </recommendedName>
</protein>
<evidence type="ECO:0000313" key="2">
    <source>
        <dbReference type="EMBL" id="KAK8733505.1"/>
    </source>
</evidence>
<feature type="non-terminal residue" evidence="2">
    <location>
        <position position="99"/>
    </location>
</feature>
<evidence type="ECO:0000256" key="1">
    <source>
        <dbReference type="SAM" id="MobiDB-lite"/>
    </source>
</evidence>
<name>A0AAW0WRN6_CHEQU</name>
<evidence type="ECO:0008006" key="4">
    <source>
        <dbReference type="Google" id="ProtNLM"/>
    </source>
</evidence>
<sequence length="99" mass="11710">VFVFLAAAVCASDVEKRDAEPGHKYLRPHYTPYRHHAGKREAEPEADPTYPLHYVSSYPYLNKHYRYQRSAEPEAEPTYPRYYVPSYPHLNLYRHVRSA</sequence>
<feature type="non-terminal residue" evidence="2">
    <location>
        <position position="1"/>
    </location>
</feature>
<dbReference type="EMBL" id="JARKIK010000053">
    <property type="protein sequence ID" value="KAK8733505.1"/>
    <property type="molecule type" value="Genomic_DNA"/>
</dbReference>
<comment type="caution">
    <text evidence="2">The sequence shown here is derived from an EMBL/GenBank/DDBJ whole genome shotgun (WGS) entry which is preliminary data.</text>
</comment>
<feature type="compositionally biased region" description="Basic residues" evidence="1">
    <location>
        <begin position="24"/>
        <end position="38"/>
    </location>
</feature>
<reference evidence="2 3" key="1">
    <citation type="journal article" date="2024" name="BMC Genomics">
        <title>Genome assembly of redclaw crayfish (Cherax quadricarinatus) provides insights into its immune adaptation and hypoxia tolerance.</title>
        <authorList>
            <person name="Liu Z."/>
            <person name="Zheng J."/>
            <person name="Li H."/>
            <person name="Fang K."/>
            <person name="Wang S."/>
            <person name="He J."/>
            <person name="Zhou D."/>
            <person name="Weng S."/>
            <person name="Chi M."/>
            <person name="Gu Z."/>
            <person name="He J."/>
            <person name="Li F."/>
            <person name="Wang M."/>
        </authorList>
    </citation>
    <scope>NUCLEOTIDE SEQUENCE [LARGE SCALE GENOMIC DNA]</scope>
    <source>
        <strain evidence="2">ZL_2023a</strain>
    </source>
</reference>
<proteinExistence type="predicted"/>
<feature type="region of interest" description="Disordered" evidence="1">
    <location>
        <begin position="22"/>
        <end position="50"/>
    </location>
</feature>
<dbReference type="Proteomes" id="UP001445076">
    <property type="component" value="Unassembled WGS sequence"/>
</dbReference>
<dbReference type="AlphaFoldDB" id="A0AAW0WRN6"/>
<keyword evidence="3" id="KW-1185">Reference proteome</keyword>
<organism evidence="2 3">
    <name type="scientific">Cherax quadricarinatus</name>
    <name type="common">Australian red claw crayfish</name>
    <dbReference type="NCBI Taxonomy" id="27406"/>
    <lineage>
        <taxon>Eukaryota</taxon>
        <taxon>Metazoa</taxon>
        <taxon>Ecdysozoa</taxon>
        <taxon>Arthropoda</taxon>
        <taxon>Crustacea</taxon>
        <taxon>Multicrustacea</taxon>
        <taxon>Malacostraca</taxon>
        <taxon>Eumalacostraca</taxon>
        <taxon>Eucarida</taxon>
        <taxon>Decapoda</taxon>
        <taxon>Pleocyemata</taxon>
        <taxon>Astacidea</taxon>
        <taxon>Parastacoidea</taxon>
        <taxon>Parastacidae</taxon>
        <taxon>Cherax</taxon>
    </lineage>
</organism>